<keyword evidence="2" id="KW-0472">Membrane</keyword>
<dbReference type="HOGENOM" id="CLU_1276158_0_0_11"/>
<keyword evidence="4" id="KW-1185">Reference proteome</keyword>
<reference evidence="3 4" key="2">
    <citation type="journal article" date="2010" name="Stand. Genomic Sci.">
        <title>Complete genome sequence of Gordonia bronchialis type strain (3410).</title>
        <authorList>
            <person name="Ivanova N."/>
            <person name="Sikorski J."/>
            <person name="Jando M."/>
            <person name="Lapidus A."/>
            <person name="Nolan M."/>
            <person name="Lucas S."/>
            <person name="Del Rio T.G."/>
            <person name="Tice H."/>
            <person name="Copeland A."/>
            <person name="Cheng J.F."/>
            <person name="Chen F."/>
            <person name="Bruce D."/>
            <person name="Goodwin L."/>
            <person name="Pitluck S."/>
            <person name="Mavromatis K."/>
            <person name="Ovchinnikova G."/>
            <person name="Pati A."/>
            <person name="Chen A."/>
            <person name="Palaniappan K."/>
            <person name="Land M."/>
            <person name="Hauser L."/>
            <person name="Chang Y.J."/>
            <person name="Jeffries C.D."/>
            <person name="Chain P."/>
            <person name="Saunders E."/>
            <person name="Han C."/>
            <person name="Detter J.C."/>
            <person name="Brettin T."/>
            <person name="Rohde M."/>
            <person name="Goker M."/>
            <person name="Bristow J."/>
            <person name="Eisen J.A."/>
            <person name="Markowitz V."/>
            <person name="Hugenholtz P."/>
            <person name="Klenk H.P."/>
            <person name="Kyrpides N.C."/>
        </authorList>
    </citation>
    <scope>NUCLEOTIDE SEQUENCE [LARGE SCALE GENOMIC DNA]</scope>
    <source>
        <strain evidence="4">ATCC 25592 / DSM 43247 / BCRC 13721 / JCM 3198 / KCTC 3076 / NBRC 16047 / NCTC 10667</strain>
    </source>
</reference>
<dbReference type="OrthoDB" id="4578504at2"/>
<gene>
    <name evidence="3" type="ordered locus">Gbro_3787</name>
</gene>
<dbReference type="AlphaFoldDB" id="D0L336"/>
<keyword evidence="2" id="KW-1133">Transmembrane helix</keyword>
<dbReference type="KEGG" id="gbr:Gbro_3787"/>
<dbReference type="STRING" id="526226.Gbro_3787"/>
<keyword evidence="2" id="KW-0812">Transmembrane</keyword>
<evidence type="ECO:0000256" key="2">
    <source>
        <dbReference type="SAM" id="Phobius"/>
    </source>
</evidence>
<accession>D0L336</accession>
<feature type="coiled-coil region" evidence="1">
    <location>
        <begin position="5"/>
        <end position="32"/>
    </location>
</feature>
<keyword evidence="1" id="KW-0175">Coiled coil</keyword>
<dbReference type="eggNOG" id="ENOG5033U8H">
    <property type="taxonomic scope" value="Bacteria"/>
</dbReference>
<organism evidence="3 4">
    <name type="scientific">Gordonia bronchialis (strain ATCC 25592 / DSM 43247 / BCRC 13721 / JCM 3198 / KCTC 3076 / NBRC 16047 / NCTC 10667)</name>
    <name type="common">Rhodococcus bronchialis</name>
    <dbReference type="NCBI Taxonomy" id="526226"/>
    <lineage>
        <taxon>Bacteria</taxon>
        <taxon>Bacillati</taxon>
        <taxon>Actinomycetota</taxon>
        <taxon>Actinomycetes</taxon>
        <taxon>Mycobacteriales</taxon>
        <taxon>Gordoniaceae</taxon>
        <taxon>Gordonia</taxon>
    </lineage>
</organism>
<proteinExistence type="predicted"/>
<evidence type="ECO:0000256" key="1">
    <source>
        <dbReference type="SAM" id="Coils"/>
    </source>
</evidence>
<reference evidence="4" key="1">
    <citation type="submission" date="2009-10" db="EMBL/GenBank/DDBJ databases">
        <title>The complete chromosome of Gordonia bronchialis DSM 43247.</title>
        <authorList>
            <consortium name="US DOE Joint Genome Institute (JGI-PGF)"/>
            <person name="Lucas S."/>
            <person name="Copeland A."/>
            <person name="Lapidus A."/>
            <person name="Glavina del Rio T."/>
            <person name="Dalin E."/>
            <person name="Tice H."/>
            <person name="Bruce D."/>
            <person name="Goodwin L."/>
            <person name="Pitluck S."/>
            <person name="Kyrpides N."/>
            <person name="Mavromatis K."/>
            <person name="Ivanova N."/>
            <person name="Ovchinnikova G."/>
            <person name="Saunders E."/>
            <person name="Brettin T."/>
            <person name="Detter J.C."/>
            <person name="Han C."/>
            <person name="Larimer F."/>
            <person name="Land M."/>
            <person name="Hauser L."/>
            <person name="Markowitz V."/>
            <person name="Cheng J.-F."/>
            <person name="Hugenholtz P."/>
            <person name="Woyke T."/>
            <person name="Wu D."/>
            <person name="Jando M."/>
            <person name="Schneider S."/>
            <person name="Goeker M."/>
            <person name="Klenk H.-P."/>
            <person name="Eisen J.A."/>
        </authorList>
    </citation>
    <scope>NUCLEOTIDE SEQUENCE [LARGE SCALE GENOMIC DNA]</scope>
    <source>
        <strain evidence="4">ATCC 25592 / DSM 43247 / BCRC 13721 / JCM 3198 / KCTC 3076 / NBRC 16047 / NCTC 10667</strain>
    </source>
</reference>
<evidence type="ECO:0000313" key="3">
    <source>
        <dbReference type="EMBL" id="ACY22966.1"/>
    </source>
</evidence>
<dbReference type="RefSeq" id="WP_012835470.1">
    <property type="nucleotide sequence ID" value="NC_013441.1"/>
</dbReference>
<evidence type="ECO:0000313" key="4">
    <source>
        <dbReference type="Proteomes" id="UP000001219"/>
    </source>
</evidence>
<dbReference type="EMBL" id="CP001802">
    <property type="protein sequence ID" value="ACY22966.1"/>
    <property type="molecule type" value="Genomic_DNA"/>
</dbReference>
<name>D0L336_GORB4</name>
<feature type="transmembrane region" description="Helical" evidence="2">
    <location>
        <begin position="48"/>
        <end position="71"/>
    </location>
</feature>
<sequence length="216" mass="22553">MTTDTSNAERRLARAQARVDEATRVARAARIAAAPVLRQRARRRTRTFWWSMVALSLVALTLVVATVILGLQVRAADTRGEQRAAVITAADAAVITMLSADPAAPQAYVDAVVAVSTGARRERIESIREALAAEVAAQPGPSVGQVISTGLVTDPPDDAADGSRVELLTVADATNPALLGGTAPAPGQDRTAQRITVALTMVKTGDGWLIADARAL</sequence>
<protein>
    <submittedName>
        <fullName evidence="3">Membrane glycoprotein</fullName>
    </submittedName>
</protein>
<dbReference type="Proteomes" id="UP000001219">
    <property type="component" value="Chromosome"/>
</dbReference>